<evidence type="ECO:0000256" key="3">
    <source>
        <dbReference type="ARBA" id="ARBA00022771"/>
    </source>
</evidence>
<keyword evidence="4" id="KW-0862">Zinc</keyword>
<feature type="region of interest" description="Disordered" evidence="11">
    <location>
        <begin position="323"/>
        <end position="401"/>
    </location>
</feature>
<comment type="subcellular location">
    <subcellularLocation>
        <location evidence="1 10">Nucleus</location>
    </subcellularLocation>
</comment>
<dbReference type="STRING" id="1037660.A0A066W0U0"/>
<protein>
    <recommendedName>
        <fullName evidence="10">SAGA-associated factor 11</fullName>
    </recommendedName>
</protein>
<evidence type="ECO:0000256" key="7">
    <source>
        <dbReference type="ARBA" id="ARBA00023159"/>
    </source>
</evidence>
<dbReference type="RefSeq" id="XP_013242863.1">
    <property type="nucleotide sequence ID" value="XM_013387409.1"/>
</dbReference>
<dbReference type="GeneID" id="25267232"/>
<dbReference type="OrthoDB" id="21557at2759"/>
<organism evidence="12 13">
    <name type="scientific">Tilletiaria anomala (strain ATCC 24038 / CBS 436.72 / UBC 951)</name>
    <dbReference type="NCBI Taxonomy" id="1037660"/>
    <lineage>
        <taxon>Eukaryota</taxon>
        <taxon>Fungi</taxon>
        <taxon>Dikarya</taxon>
        <taxon>Basidiomycota</taxon>
        <taxon>Ustilaginomycotina</taxon>
        <taxon>Exobasidiomycetes</taxon>
        <taxon>Georgefischeriales</taxon>
        <taxon>Tilletiariaceae</taxon>
        <taxon>Tilletiaria</taxon>
    </lineage>
</organism>
<dbReference type="GO" id="GO:0006325">
    <property type="term" value="P:chromatin organization"/>
    <property type="evidence" value="ECO:0007669"/>
    <property type="project" value="UniProtKB-KW"/>
</dbReference>
<dbReference type="GO" id="GO:0005634">
    <property type="term" value="C:nucleus"/>
    <property type="evidence" value="ECO:0007669"/>
    <property type="project" value="UniProtKB-SubCell"/>
</dbReference>
<keyword evidence="3" id="KW-0863">Zinc-finger</keyword>
<dbReference type="EMBL" id="JMSN01000049">
    <property type="protein sequence ID" value="KDN44689.1"/>
    <property type="molecule type" value="Genomic_DNA"/>
</dbReference>
<comment type="caution">
    <text evidence="12">The sequence shown here is derived from an EMBL/GenBank/DDBJ whole genome shotgun (WGS) entry which is preliminary data.</text>
</comment>
<feature type="compositionally biased region" description="Acidic residues" evidence="11">
    <location>
        <begin position="386"/>
        <end position="401"/>
    </location>
</feature>
<evidence type="ECO:0000256" key="10">
    <source>
        <dbReference type="RuleBase" id="RU261113"/>
    </source>
</evidence>
<evidence type="ECO:0000256" key="6">
    <source>
        <dbReference type="ARBA" id="ARBA00023015"/>
    </source>
</evidence>
<dbReference type="HOGENOM" id="CLU_687321_0_0_1"/>
<evidence type="ECO:0000256" key="2">
    <source>
        <dbReference type="ARBA" id="ARBA00022723"/>
    </source>
</evidence>
<name>A0A066W0U0_TILAU</name>
<keyword evidence="9" id="KW-0539">Nucleus</keyword>
<evidence type="ECO:0000313" key="12">
    <source>
        <dbReference type="EMBL" id="KDN44689.1"/>
    </source>
</evidence>
<evidence type="ECO:0000256" key="4">
    <source>
        <dbReference type="ARBA" id="ARBA00022833"/>
    </source>
</evidence>
<evidence type="ECO:0000256" key="11">
    <source>
        <dbReference type="SAM" id="MobiDB-lite"/>
    </source>
</evidence>
<accession>A0A066W0U0</accession>
<dbReference type="GO" id="GO:0008270">
    <property type="term" value="F:zinc ion binding"/>
    <property type="evidence" value="ECO:0007669"/>
    <property type="project" value="UniProtKB-KW"/>
</dbReference>
<feature type="compositionally biased region" description="Polar residues" evidence="11">
    <location>
        <begin position="63"/>
        <end position="81"/>
    </location>
</feature>
<dbReference type="InParanoid" id="A0A066W0U0"/>
<keyword evidence="5" id="KW-0156">Chromatin regulator</keyword>
<sequence>MSWKVQAKRDGLERSKEADFCHICGQNCAPHSGSILGNASGRGSASLPGSASGTPVPVDLGTATGTPSRVGTPGPTSNSAGNPLKPDIYAQNPLFECIVCSRQVSSNRYAVHLAKCLGIGGKEKSVRKAGSGLASSTASDAGGVQNSLLNNPRVIGVLEQRKRTKAPDAKLRAARGENMEKGKGKNKVLNANGKRALSPGVAMGAHWKKMKTHTPPPGSTTPREDTGMVRSQSVQVVSMSHSSTAPMFASPLNPNKRANITADDTTGVSEREVSPSISVSTTAGDMYDASSSAAWNHSGKTGTAKERGNAVGTAARNRVSVASGAAGGPKNFVHKPGNAVASGSRAASAMSDDSPLKNKKSKAMGDAESDSESYHETDSDVLSGGDVEEESEMSEESSLDD</sequence>
<keyword evidence="8" id="KW-0804">Transcription</keyword>
<reference evidence="12 13" key="1">
    <citation type="submission" date="2014-05" db="EMBL/GenBank/DDBJ databases">
        <title>Draft genome sequence of a rare smut relative, Tilletiaria anomala UBC 951.</title>
        <authorList>
            <consortium name="DOE Joint Genome Institute"/>
            <person name="Toome M."/>
            <person name="Kuo A."/>
            <person name="Henrissat B."/>
            <person name="Lipzen A."/>
            <person name="Tritt A."/>
            <person name="Yoshinaga Y."/>
            <person name="Zane M."/>
            <person name="Barry K."/>
            <person name="Grigoriev I.V."/>
            <person name="Spatafora J.W."/>
            <person name="Aimea M.C."/>
        </authorList>
    </citation>
    <scope>NUCLEOTIDE SEQUENCE [LARGE SCALE GENOMIC DNA]</scope>
    <source>
        <strain evidence="12 13">UBC 951</strain>
    </source>
</reference>
<dbReference type="Gene3D" id="3.30.160.60">
    <property type="entry name" value="Classic Zinc Finger"/>
    <property type="match status" value="1"/>
</dbReference>
<dbReference type="AlphaFoldDB" id="A0A066W0U0"/>
<dbReference type="GO" id="GO:0070461">
    <property type="term" value="C:SAGA-type complex"/>
    <property type="evidence" value="ECO:0007669"/>
    <property type="project" value="UniProtKB-ARBA"/>
</dbReference>
<gene>
    <name evidence="12" type="ORF">K437DRAFT_294774</name>
</gene>
<evidence type="ECO:0000256" key="5">
    <source>
        <dbReference type="ARBA" id="ARBA00022853"/>
    </source>
</evidence>
<dbReference type="InterPro" id="IPR013246">
    <property type="entry name" value="SAGA_su_Sgf11"/>
</dbReference>
<feature type="compositionally biased region" description="Polar residues" evidence="11">
    <location>
        <begin position="39"/>
        <end position="53"/>
    </location>
</feature>
<evidence type="ECO:0000256" key="8">
    <source>
        <dbReference type="ARBA" id="ARBA00023163"/>
    </source>
</evidence>
<proteinExistence type="inferred from homology"/>
<feature type="region of interest" description="Disordered" evidence="11">
    <location>
        <begin position="39"/>
        <end position="85"/>
    </location>
</feature>
<dbReference type="Proteomes" id="UP000027361">
    <property type="component" value="Unassembled WGS sequence"/>
</dbReference>
<keyword evidence="6" id="KW-0805">Transcription regulation</keyword>
<evidence type="ECO:0000256" key="9">
    <source>
        <dbReference type="ARBA" id="ARBA00023242"/>
    </source>
</evidence>
<evidence type="ECO:0000256" key="1">
    <source>
        <dbReference type="ARBA" id="ARBA00004123"/>
    </source>
</evidence>
<dbReference type="Pfam" id="PF08209">
    <property type="entry name" value="Sgf11"/>
    <property type="match status" value="1"/>
</dbReference>
<keyword evidence="2" id="KW-0479">Metal-binding</keyword>
<feature type="region of interest" description="Disordered" evidence="11">
    <location>
        <begin position="209"/>
        <end position="229"/>
    </location>
</feature>
<evidence type="ECO:0000313" key="13">
    <source>
        <dbReference type="Proteomes" id="UP000027361"/>
    </source>
</evidence>
<feature type="region of interest" description="Disordered" evidence="11">
    <location>
        <begin position="261"/>
        <end position="283"/>
    </location>
</feature>
<keyword evidence="7 10" id="KW-0010">Activator</keyword>
<keyword evidence="13" id="KW-1185">Reference proteome</keyword>
<comment type="similarity">
    <text evidence="10">Belongs to the SGF11 family.</text>
</comment>